<evidence type="ECO:0000259" key="2">
    <source>
        <dbReference type="Pfam" id="PF01370"/>
    </source>
</evidence>
<reference evidence="3 4" key="1">
    <citation type="submission" date="2021-01" db="EMBL/GenBank/DDBJ databases">
        <title>Genome seq and assembly of Nocardiodes sp. G10.</title>
        <authorList>
            <person name="Chhetri G."/>
        </authorList>
    </citation>
    <scope>NUCLEOTIDE SEQUENCE [LARGE SCALE GENOMIC DNA]</scope>
    <source>
        <strain evidence="3 4">G10</strain>
    </source>
</reference>
<sequence>MWAMSSSQQAGGRVLVTGGAGFIGTTLARQLADSAEQWVVLDNLHPQVHPGSQPPADLPDSVDLRVGDVTSAHDLDAVVADLRPDTVIHLAAETGTAQSLAESTRHGMVNVVGTTQLLDALTRAGHVPGHFVLTSSRAVYGEGVWRNPDGSTFQPGLRTHAQLEAGKWDHGDGAVHVPNTVAGTHPNPINVYGATKLAQEQILSAWTGSHDTRLSVLRLQNVYGPRQSLSNPYTGIVSLFSRLAREGESIPLYEDGDITRDFVHIDDVVSALVAAIAAPPVDHMRTVDVGSGVRTTIGDLAREIARYHSAPEPHVTGQYRDGDVRHASCTVEDTVRTLDWEPRVSLRDGVAGLQDWIATQLD</sequence>
<organism evidence="3 4">
    <name type="scientific">Nocardioides baculatus</name>
    <dbReference type="NCBI Taxonomy" id="2801337"/>
    <lineage>
        <taxon>Bacteria</taxon>
        <taxon>Bacillati</taxon>
        <taxon>Actinomycetota</taxon>
        <taxon>Actinomycetes</taxon>
        <taxon>Propionibacteriales</taxon>
        <taxon>Nocardioidaceae</taxon>
        <taxon>Nocardioides</taxon>
    </lineage>
</organism>
<comment type="similarity">
    <text evidence="1">Belongs to the NAD(P)-dependent epimerase/dehydratase family.</text>
</comment>
<dbReference type="InterPro" id="IPR001509">
    <property type="entry name" value="Epimerase_deHydtase"/>
</dbReference>
<dbReference type="Pfam" id="PF01370">
    <property type="entry name" value="Epimerase"/>
    <property type="match status" value="2"/>
</dbReference>
<dbReference type="SUPFAM" id="SSF51735">
    <property type="entry name" value="NAD(P)-binding Rossmann-fold domains"/>
    <property type="match status" value="1"/>
</dbReference>
<evidence type="ECO:0000313" key="3">
    <source>
        <dbReference type="EMBL" id="MBL0746833.1"/>
    </source>
</evidence>
<dbReference type="EMBL" id="JAERSG010000001">
    <property type="protein sequence ID" value="MBL0746833.1"/>
    <property type="molecule type" value="Genomic_DNA"/>
</dbReference>
<gene>
    <name evidence="3" type="ORF">JI751_04355</name>
</gene>
<feature type="domain" description="NAD-dependent epimerase/dehydratase" evidence="2">
    <location>
        <begin position="14"/>
        <end position="144"/>
    </location>
</feature>
<evidence type="ECO:0000256" key="1">
    <source>
        <dbReference type="ARBA" id="ARBA00007637"/>
    </source>
</evidence>
<feature type="domain" description="NAD-dependent epimerase/dehydratase" evidence="2">
    <location>
        <begin position="183"/>
        <end position="289"/>
    </location>
</feature>
<keyword evidence="4" id="KW-1185">Reference proteome</keyword>
<evidence type="ECO:0000313" key="4">
    <source>
        <dbReference type="Proteomes" id="UP000636918"/>
    </source>
</evidence>
<accession>A0ABS1L5W9</accession>
<dbReference type="Gene3D" id="3.40.50.720">
    <property type="entry name" value="NAD(P)-binding Rossmann-like Domain"/>
    <property type="match status" value="1"/>
</dbReference>
<dbReference type="Proteomes" id="UP000636918">
    <property type="component" value="Unassembled WGS sequence"/>
</dbReference>
<dbReference type="PANTHER" id="PTHR43000">
    <property type="entry name" value="DTDP-D-GLUCOSE 4,6-DEHYDRATASE-RELATED"/>
    <property type="match status" value="1"/>
</dbReference>
<comment type="caution">
    <text evidence="3">The sequence shown here is derived from an EMBL/GenBank/DDBJ whole genome shotgun (WGS) entry which is preliminary data.</text>
</comment>
<proteinExistence type="inferred from homology"/>
<dbReference type="InterPro" id="IPR036291">
    <property type="entry name" value="NAD(P)-bd_dom_sf"/>
</dbReference>
<protein>
    <submittedName>
        <fullName evidence="3">NAD(P)-dependent oxidoreductase</fullName>
    </submittedName>
</protein>
<name>A0ABS1L5W9_9ACTN</name>